<dbReference type="InterPro" id="IPR036628">
    <property type="entry name" value="Clp_N_dom_sf"/>
</dbReference>
<name>A0ABV9E1U5_9ACTN</name>
<dbReference type="RefSeq" id="WP_378578795.1">
    <property type="nucleotide sequence ID" value="NZ_JBHSFQ010000032.1"/>
</dbReference>
<dbReference type="InterPro" id="IPR044217">
    <property type="entry name" value="CLPT1/2"/>
</dbReference>
<dbReference type="PROSITE" id="PS51903">
    <property type="entry name" value="CLP_R"/>
    <property type="match status" value="1"/>
</dbReference>
<organism evidence="3 4">
    <name type="scientific">Nocardiopsis mangrovi</name>
    <dbReference type="NCBI Taxonomy" id="1179818"/>
    <lineage>
        <taxon>Bacteria</taxon>
        <taxon>Bacillati</taxon>
        <taxon>Actinomycetota</taxon>
        <taxon>Actinomycetes</taxon>
        <taxon>Streptosporangiales</taxon>
        <taxon>Nocardiopsidaceae</taxon>
        <taxon>Nocardiopsis</taxon>
    </lineage>
</organism>
<sequence>MFERFTDDARRVVVSAQAEARQAGHRGIGTEHLLLGLFTGPDGSGARSLREHGLAAPALREAVGRTAALAGPARRRVWTGGHVPFSGPAKRALRLSLRAALAADHRTIHSGHVLLGILATPGAGAARIVADAGVDIDALRSTARGLLEP</sequence>
<dbReference type="GO" id="GO:0006508">
    <property type="term" value="P:proteolysis"/>
    <property type="evidence" value="ECO:0007669"/>
    <property type="project" value="UniProtKB-KW"/>
</dbReference>
<dbReference type="GO" id="GO:0008233">
    <property type="term" value="F:peptidase activity"/>
    <property type="evidence" value="ECO:0007669"/>
    <property type="project" value="UniProtKB-KW"/>
</dbReference>
<evidence type="ECO:0000259" key="2">
    <source>
        <dbReference type="PROSITE" id="PS51903"/>
    </source>
</evidence>
<evidence type="ECO:0000256" key="1">
    <source>
        <dbReference type="PROSITE-ProRule" id="PRU01251"/>
    </source>
</evidence>
<evidence type="ECO:0000313" key="3">
    <source>
        <dbReference type="EMBL" id="MFC4565115.1"/>
    </source>
</evidence>
<keyword evidence="3" id="KW-0645">Protease</keyword>
<dbReference type="Proteomes" id="UP001595923">
    <property type="component" value="Unassembled WGS sequence"/>
</dbReference>
<keyword evidence="3" id="KW-0378">Hydrolase</keyword>
<dbReference type="PANTHER" id="PTHR47016:SF5">
    <property type="entry name" value="CLP DOMAIN SUPERFAMILY PROTEIN"/>
    <property type="match status" value="1"/>
</dbReference>
<protein>
    <submittedName>
        <fullName evidence="3">Clp protease N-terminal domain-containing protein</fullName>
    </submittedName>
</protein>
<keyword evidence="4" id="KW-1185">Reference proteome</keyword>
<gene>
    <name evidence="3" type="ORF">ACFO4E_24935</name>
</gene>
<dbReference type="SUPFAM" id="SSF81923">
    <property type="entry name" value="Double Clp-N motif"/>
    <property type="match status" value="1"/>
</dbReference>
<comment type="caution">
    <text evidence="3">The sequence shown here is derived from an EMBL/GenBank/DDBJ whole genome shotgun (WGS) entry which is preliminary data.</text>
</comment>
<dbReference type="PANTHER" id="PTHR47016">
    <property type="entry name" value="ATP-DEPENDENT CLP PROTEASE ATP-BINDING SUBUNIT CLPT1, CHLOROPLASTIC"/>
    <property type="match status" value="1"/>
</dbReference>
<keyword evidence="1" id="KW-0677">Repeat</keyword>
<evidence type="ECO:0000313" key="4">
    <source>
        <dbReference type="Proteomes" id="UP001595923"/>
    </source>
</evidence>
<reference evidence="4" key="1">
    <citation type="journal article" date="2019" name="Int. J. Syst. Evol. Microbiol.">
        <title>The Global Catalogue of Microorganisms (GCM) 10K type strain sequencing project: providing services to taxonomists for standard genome sequencing and annotation.</title>
        <authorList>
            <consortium name="The Broad Institute Genomics Platform"/>
            <consortium name="The Broad Institute Genome Sequencing Center for Infectious Disease"/>
            <person name="Wu L."/>
            <person name="Ma J."/>
        </authorList>
    </citation>
    <scope>NUCLEOTIDE SEQUENCE [LARGE SCALE GENOMIC DNA]</scope>
    <source>
        <strain evidence="4">XZYJ18</strain>
    </source>
</reference>
<feature type="domain" description="Clp R" evidence="2">
    <location>
        <begin position="2"/>
        <end position="149"/>
    </location>
</feature>
<dbReference type="InterPro" id="IPR004176">
    <property type="entry name" value="Clp_R_N"/>
</dbReference>
<accession>A0ABV9E1U5</accession>
<dbReference type="Gene3D" id="1.10.1780.10">
    <property type="entry name" value="Clp, N-terminal domain"/>
    <property type="match status" value="1"/>
</dbReference>
<proteinExistence type="predicted"/>
<dbReference type="Pfam" id="PF02861">
    <property type="entry name" value="Clp_N"/>
    <property type="match status" value="1"/>
</dbReference>
<dbReference type="EMBL" id="JBHSFQ010000032">
    <property type="protein sequence ID" value="MFC4565115.1"/>
    <property type="molecule type" value="Genomic_DNA"/>
</dbReference>